<evidence type="ECO:0008006" key="4">
    <source>
        <dbReference type="Google" id="ProtNLM"/>
    </source>
</evidence>
<sequence>MISRDDLDHVLESGGRLLAADGTDLGSIDQLVLDSSGAPAFVSVRAGFFGIAQRFVPLDGASLDGSAVRVAFDGELVRSAPTVTADRGGLGENDATAVREHFGLPGESGSERAEGSSAEAESTRDEAAGASGGAAPESTGAQEAVRSGDDRPVSTHAQGQSSDIDPEPHRPPPLRHPGPPHPGPPHPGPPHPGPPHPGPPHPGPPPPPPHPGAHPGPPPPPPAP</sequence>
<name>A0ABS1JXX8_9MICC</name>
<gene>
    <name evidence="2" type="ORF">JJE72_01775</name>
</gene>
<evidence type="ECO:0000313" key="3">
    <source>
        <dbReference type="Proteomes" id="UP000639051"/>
    </source>
</evidence>
<protein>
    <recommendedName>
        <fullName evidence="4">PRC-barrel domain-containing protein</fullName>
    </recommendedName>
</protein>
<dbReference type="EMBL" id="JAERRC010000008">
    <property type="protein sequence ID" value="MBL0704234.1"/>
    <property type="molecule type" value="Genomic_DNA"/>
</dbReference>
<reference evidence="2 3" key="1">
    <citation type="submission" date="2021-01" db="EMBL/GenBank/DDBJ databases">
        <title>Genome public.</title>
        <authorList>
            <person name="Liu C."/>
            <person name="Sun Q."/>
        </authorList>
    </citation>
    <scope>NUCLEOTIDE SEQUENCE [LARGE SCALE GENOMIC DNA]</scope>
    <source>
        <strain evidence="2 3">JC656</strain>
    </source>
</reference>
<evidence type="ECO:0000256" key="1">
    <source>
        <dbReference type="SAM" id="MobiDB-lite"/>
    </source>
</evidence>
<dbReference type="InterPro" id="IPR011033">
    <property type="entry name" value="PRC_barrel-like_sf"/>
</dbReference>
<keyword evidence="3" id="KW-1185">Reference proteome</keyword>
<dbReference type="RefSeq" id="WP_189694996.1">
    <property type="nucleotide sequence ID" value="NZ_BNCM01000016.1"/>
</dbReference>
<comment type="caution">
    <text evidence="2">The sequence shown here is derived from an EMBL/GenBank/DDBJ whole genome shotgun (WGS) entry which is preliminary data.</text>
</comment>
<dbReference type="Proteomes" id="UP000639051">
    <property type="component" value="Unassembled WGS sequence"/>
</dbReference>
<accession>A0ABS1JXX8</accession>
<evidence type="ECO:0000313" key="2">
    <source>
        <dbReference type="EMBL" id="MBL0704234.1"/>
    </source>
</evidence>
<organism evidence="2 3">
    <name type="scientific">Sinomonas cellulolyticus</name>
    <dbReference type="NCBI Taxonomy" id="2801916"/>
    <lineage>
        <taxon>Bacteria</taxon>
        <taxon>Bacillati</taxon>
        <taxon>Actinomycetota</taxon>
        <taxon>Actinomycetes</taxon>
        <taxon>Micrococcales</taxon>
        <taxon>Micrococcaceae</taxon>
        <taxon>Sinomonas</taxon>
    </lineage>
</organism>
<proteinExistence type="predicted"/>
<feature type="compositionally biased region" description="Pro residues" evidence="1">
    <location>
        <begin position="174"/>
        <end position="224"/>
    </location>
</feature>
<dbReference type="SUPFAM" id="SSF50346">
    <property type="entry name" value="PRC-barrel domain"/>
    <property type="match status" value="1"/>
</dbReference>
<feature type="region of interest" description="Disordered" evidence="1">
    <location>
        <begin position="102"/>
        <end position="224"/>
    </location>
</feature>